<keyword evidence="3" id="KW-1185">Reference proteome</keyword>
<gene>
    <name evidence="2" type="ORF">BDW02DRAFT_649177</name>
</gene>
<feature type="region of interest" description="Disordered" evidence="1">
    <location>
        <begin position="430"/>
        <end position="476"/>
    </location>
</feature>
<feature type="region of interest" description="Disordered" evidence="1">
    <location>
        <begin position="1"/>
        <end position="34"/>
    </location>
</feature>
<dbReference type="Proteomes" id="UP000800040">
    <property type="component" value="Unassembled WGS sequence"/>
</dbReference>
<feature type="region of interest" description="Disordered" evidence="1">
    <location>
        <begin position="252"/>
        <end position="393"/>
    </location>
</feature>
<evidence type="ECO:0000313" key="3">
    <source>
        <dbReference type="Proteomes" id="UP000800040"/>
    </source>
</evidence>
<accession>A0A6A5KD61</accession>
<feature type="region of interest" description="Disordered" evidence="1">
    <location>
        <begin position="52"/>
        <end position="74"/>
    </location>
</feature>
<name>A0A6A5KD61_9PLEO</name>
<feature type="compositionally biased region" description="Low complexity" evidence="1">
    <location>
        <begin position="262"/>
        <end position="272"/>
    </location>
</feature>
<proteinExistence type="predicted"/>
<feature type="region of interest" description="Disordered" evidence="1">
    <location>
        <begin position="493"/>
        <end position="516"/>
    </location>
</feature>
<organism evidence="2 3">
    <name type="scientific">Decorospora gaudefroyi</name>
    <dbReference type="NCBI Taxonomy" id="184978"/>
    <lineage>
        <taxon>Eukaryota</taxon>
        <taxon>Fungi</taxon>
        <taxon>Dikarya</taxon>
        <taxon>Ascomycota</taxon>
        <taxon>Pezizomycotina</taxon>
        <taxon>Dothideomycetes</taxon>
        <taxon>Pleosporomycetidae</taxon>
        <taxon>Pleosporales</taxon>
        <taxon>Pleosporineae</taxon>
        <taxon>Pleosporaceae</taxon>
        <taxon>Decorospora</taxon>
    </lineage>
</organism>
<dbReference type="AlphaFoldDB" id="A0A6A5KD61"/>
<feature type="compositionally biased region" description="Polar residues" evidence="1">
    <location>
        <begin position="358"/>
        <end position="371"/>
    </location>
</feature>
<dbReference type="OrthoDB" id="3685638at2759"/>
<feature type="region of interest" description="Disordered" evidence="1">
    <location>
        <begin position="216"/>
        <end position="240"/>
    </location>
</feature>
<evidence type="ECO:0000256" key="1">
    <source>
        <dbReference type="SAM" id="MobiDB-lite"/>
    </source>
</evidence>
<feature type="compositionally biased region" description="Low complexity" evidence="1">
    <location>
        <begin position="290"/>
        <end position="317"/>
    </location>
</feature>
<feature type="compositionally biased region" description="Polar residues" evidence="1">
    <location>
        <begin position="182"/>
        <end position="192"/>
    </location>
</feature>
<feature type="compositionally biased region" description="Basic and acidic residues" evidence="1">
    <location>
        <begin position="168"/>
        <end position="179"/>
    </location>
</feature>
<dbReference type="EMBL" id="ML975340">
    <property type="protein sequence ID" value="KAF1832354.1"/>
    <property type="molecule type" value="Genomic_DNA"/>
</dbReference>
<feature type="compositionally biased region" description="Polar residues" evidence="1">
    <location>
        <begin position="216"/>
        <end position="232"/>
    </location>
</feature>
<sequence>MSEPWSNHDSTYSTLPTTPPTPTTTSPRNQLRPSQVAEFIEKVNTKLRRIFGSRRASAEDEAPPNGPSDTRSSIYHALNDPFNFQTTHEELAWNGAAILPNATLQAQRRTSIQADLNRDMYYEADTDFYELHKLRRCTAQSPDRPGKQKRKDSQFSFSDLWAKSRRSSKVDKGKERQLSEGEATSCSQNQSPLPCMAEHTAESGVLPLTDIGILPRTSSDGTSLVPKSSDNIPQAELSSSKSSIASLKFSASASPRAKHAKAAPAVSAAARRASIRLVTPPPGRPDVRPSSSNGSSPSSTSLSSIASSSSFSAAQASPTLRLCRPTDSNPNTNTRRPSLPIAIPRRSSSSHYHADASISITDLNKNPSSTDLSRHGDRPTDTAPPSPQLAPTVISSPTAIQRLSLGPPQRPFLAHEDSSEMFHVSIEGLVPRSPPDPMPSSSLSFEHGAEPQTQVDTSPSTATAMGSSSSVRRRTGGLGASENLREVFVEHGDGDAEAWSGGGREKRGRKSARKSVGDMCWWSSQDSLLSERCHV</sequence>
<feature type="region of interest" description="Disordered" evidence="1">
    <location>
        <begin position="166"/>
        <end position="194"/>
    </location>
</feature>
<protein>
    <submittedName>
        <fullName evidence="2">Uncharacterized protein</fullName>
    </submittedName>
</protein>
<feature type="compositionally biased region" description="Polar residues" evidence="1">
    <location>
        <begin position="451"/>
        <end position="465"/>
    </location>
</feature>
<reference evidence="2" key="1">
    <citation type="submission" date="2020-01" db="EMBL/GenBank/DDBJ databases">
        <authorList>
            <consortium name="DOE Joint Genome Institute"/>
            <person name="Haridas S."/>
            <person name="Albert R."/>
            <person name="Binder M."/>
            <person name="Bloem J."/>
            <person name="Labutti K."/>
            <person name="Salamov A."/>
            <person name="Andreopoulos B."/>
            <person name="Baker S.E."/>
            <person name="Barry K."/>
            <person name="Bills G."/>
            <person name="Bluhm B.H."/>
            <person name="Cannon C."/>
            <person name="Castanera R."/>
            <person name="Culley D.E."/>
            <person name="Daum C."/>
            <person name="Ezra D."/>
            <person name="Gonzalez J.B."/>
            <person name="Henrissat B."/>
            <person name="Kuo A."/>
            <person name="Liang C."/>
            <person name="Lipzen A."/>
            <person name="Lutzoni F."/>
            <person name="Magnuson J."/>
            <person name="Mondo S."/>
            <person name="Nolan M."/>
            <person name="Ohm R."/>
            <person name="Pangilinan J."/>
            <person name="Park H.-J."/>
            <person name="Ramirez L."/>
            <person name="Alfaro M."/>
            <person name="Sun H."/>
            <person name="Tritt A."/>
            <person name="Yoshinaga Y."/>
            <person name="Zwiers L.-H."/>
            <person name="Turgeon B.G."/>
            <person name="Goodwin S.B."/>
            <person name="Spatafora J.W."/>
            <person name="Crous P.W."/>
            <person name="Grigoriev I.V."/>
        </authorList>
    </citation>
    <scope>NUCLEOTIDE SEQUENCE</scope>
    <source>
        <strain evidence="2">P77</strain>
    </source>
</reference>
<evidence type="ECO:0000313" key="2">
    <source>
        <dbReference type="EMBL" id="KAF1832354.1"/>
    </source>
</evidence>
<feature type="compositionally biased region" description="Polar residues" evidence="1">
    <location>
        <begin position="326"/>
        <end position="336"/>
    </location>
</feature>